<keyword evidence="4" id="KW-0472">Membrane</keyword>
<feature type="chain" id="PRO_5001945952" description="Copper amine oxidase-like N-terminal domain-containing protein" evidence="6">
    <location>
        <begin position="26"/>
        <end position="426"/>
    </location>
</feature>
<proteinExistence type="predicted"/>
<keyword evidence="3" id="KW-0812">Transmembrane</keyword>
<feature type="signal peptide" evidence="6">
    <location>
        <begin position="1"/>
        <end position="25"/>
    </location>
</feature>
<gene>
    <name evidence="7" type="ORF">PWYN_14750</name>
</gene>
<evidence type="ECO:0000256" key="2">
    <source>
        <dbReference type="ARBA" id="ARBA00022452"/>
    </source>
</evidence>
<evidence type="ECO:0000256" key="1">
    <source>
        <dbReference type="ARBA" id="ARBA00004442"/>
    </source>
</evidence>
<evidence type="ECO:0000313" key="8">
    <source>
        <dbReference type="Proteomes" id="UP000029734"/>
    </source>
</evidence>
<dbReference type="STRING" id="268407.PWYN_14750"/>
<dbReference type="RefSeq" id="WP_036652707.1">
    <property type="nucleotide sequence ID" value="NZ_JQCR01000002.1"/>
</dbReference>
<keyword evidence="8" id="KW-1185">Reference proteome</keyword>
<dbReference type="InterPro" id="IPR051906">
    <property type="entry name" value="TolC-like"/>
</dbReference>
<evidence type="ECO:0000313" key="7">
    <source>
        <dbReference type="EMBL" id="KGE20458.1"/>
    </source>
</evidence>
<comment type="caution">
    <text evidence="7">The sequence shown here is derived from an EMBL/GenBank/DDBJ whole genome shotgun (WGS) entry which is preliminary data.</text>
</comment>
<dbReference type="PANTHER" id="PTHR30026">
    <property type="entry name" value="OUTER MEMBRANE PROTEIN TOLC"/>
    <property type="match status" value="1"/>
</dbReference>
<dbReference type="GO" id="GO:0015288">
    <property type="term" value="F:porin activity"/>
    <property type="evidence" value="ECO:0007669"/>
    <property type="project" value="TreeGrafter"/>
</dbReference>
<reference evidence="7 8" key="2">
    <citation type="submission" date="2014-10" db="EMBL/GenBank/DDBJ databases">
        <title>Comparative genomics of the Paenibacillus odorifer group.</title>
        <authorList>
            <person name="Tsai Y.-C."/>
            <person name="Martin N."/>
            <person name="Korlach J."/>
            <person name="Wiedmann M."/>
        </authorList>
    </citation>
    <scope>NUCLEOTIDE SEQUENCE [LARGE SCALE GENOMIC DNA]</scope>
    <source>
        <strain evidence="7 8">DSM 18334</strain>
    </source>
</reference>
<dbReference type="GO" id="GO:0009279">
    <property type="term" value="C:cell outer membrane"/>
    <property type="evidence" value="ECO:0007669"/>
    <property type="project" value="UniProtKB-SubCell"/>
</dbReference>
<evidence type="ECO:0000256" key="3">
    <source>
        <dbReference type="ARBA" id="ARBA00022692"/>
    </source>
</evidence>
<dbReference type="Proteomes" id="UP000029734">
    <property type="component" value="Unassembled WGS sequence"/>
</dbReference>
<dbReference type="Gene3D" id="1.20.1600.10">
    <property type="entry name" value="Outer membrane efflux proteins (OEP)"/>
    <property type="match status" value="1"/>
</dbReference>
<keyword evidence="5" id="KW-0998">Cell outer membrane</keyword>
<accession>A0A098MEI7</accession>
<comment type="subcellular location">
    <subcellularLocation>
        <location evidence="1">Cell outer membrane</location>
    </subcellularLocation>
</comment>
<sequence>MIKKLILISFSCFILASPQISTVFADSMESQSTKTLTIEETVQLALANYANIKLSQWNVATSDAQYSYVNAEQKNLEQKNVAITSGTLPVSTEYFMKNIPNYNQLSDEEKAGLNQSIAIQIMINASLNQQISAQTDSQNIYNQQQKTSQLKEFSDKLRSLNTDKVLARLELQKSEALIRYYAIQKYAQLSSQKANIEFDKQENQYWITQADDALILFRHGVLSRKSLEDATNKVRQQKAILERDQNIYKSQMDMFKLELGLSSYKDITLAEAKTEYPKTEALSTIVDMDNNFDLKEEDAKIALAKSNYDAVTASNSELKSYYSVIWSSQIGHKNIVQQQLEEKWAGYKSEAKEFYTKYLHLEEDYIQLIQSLEDSKTLYGKGLITLSEIDKNQLQLIQLNREMNNLKFDYFTFLEKVNLAVKGVIL</sequence>
<keyword evidence="6" id="KW-0732">Signal</keyword>
<dbReference type="SUPFAM" id="SSF56954">
    <property type="entry name" value="Outer membrane efflux proteins (OEP)"/>
    <property type="match status" value="1"/>
</dbReference>
<dbReference type="GO" id="GO:0015562">
    <property type="term" value="F:efflux transmembrane transporter activity"/>
    <property type="evidence" value="ECO:0007669"/>
    <property type="project" value="TreeGrafter"/>
</dbReference>
<dbReference type="PANTHER" id="PTHR30026:SF20">
    <property type="entry name" value="OUTER MEMBRANE PROTEIN TOLC"/>
    <property type="match status" value="1"/>
</dbReference>
<evidence type="ECO:0008006" key="9">
    <source>
        <dbReference type="Google" id="ProtNLM"/>
    </source>
</evidence>
<evidence type="ECO:0000256" key="5">
    <source>
        <dbReference type="ARBA" id="ARBA00023237"/>
    </source>
</evidence>
<dbReference type="GO" id="GO:1990281">
    <property type="term" value="C:efflux pump complex"/>
    <property type="evidence" value="ECO:0007669"/>
    <property type="project" value="TreeGrafter"/>
</dbReference>
<dbReference type="EMBL" id="JQCR01000002">
    <property type="protein sequence ID" value="KGE20458.1"/>
    <property type="molecule type" value="Genomic_DNA"/>
</dbReference>
<dbReference type="eggNOG" id="ENOG50334P3">
    <property type="taxonomic scope" value="Bacteria"/>
</dbReference>
<protein>
    <recommendedName>
        <fullName evidence="9">Copper amine oxidase-like N-terminal domain-containing protein</fullName>
    </recommendedName>
</protein>
<name>A0A098MEI7_9BACL</name>
<evidence type="ECO:0000256" key="4">
    <source>
        <dbReference type="ARBA" id="ARBA00023136"/>
    </source>
</evidence>
<dbReference type="OrthoDB" id="2617666at2"/>
<reference evidence="7 8" key="1">
    <citation type="submission" date="2014-08" db="EMBL/GenBank/DDBJ databases">
        <authorList>
            <person name="den Bakker H.C."/>
        </authorList>
    </citation>
    <scope>NUCLEOTIDE SEQUENCE [LARGE SCALE GENOMIC DNA]</scope>
    <source>
        <strain evidence="7 8">DSM 18334</strain>
    </source>
</reference>
<dbReference type="AlphaFoldDB" id="A0A098MEI7"/>
<evidence type="ECO:0000256" key="6">
    <source>
        <dbReference type="SAM" id="SignalP"/>
    </source>
</evidence>
<keyword evidence="2" id="KW-1134">Transmembrane beta strand</keyword>
<organism evidence="7 8">
    <name type="scientific">Paenibacillus wynnii</name>
    <dbReference type="NCBI Taxonomy" id="268407"/>
    <lineage>
        <taxon>Bacteria</taxon>
        <taxon>Bacillati</taxon>
        <taxon>Bacillota</taxon>
        <taxon>Bacilli</taxon>
        <taxon>Bacillales</taxon>
        <taxon>Paenibacillaceae</taxon>
        <taxon>Paenibacillus</taxon>
    </lineage>
</organism>